<reference evidence="1" key="2">
    <citation type="submission" date="2013-04" db="UniProtKB">
        <authorList>
            <consortium name="EnsemblPlants"/>
        </authorList>
    </citation>
    <scope>IDENTIFICATION</scope>
</reference>
<evidence type="ECO:0000313" key="1">
    <source>
        <dbReference type="EnsemblPlants" id="OB05G10960.1"/>
    </source>
</evidence>
<dbReference type="EnsemblPlants" id="OB05G10960.1">
    <property type="protein sequence ID" value="OB05G10960.1"/>
    <property type="gene ID" value="OB05G10960"/>
</dbReference>
<dbReference type="HOGENOM" id="CLU_2695142_0_0_1"/>
<protein>
    <submittedName>
        <fullName evidence="1">Uncharacterized protein</fullName>
    </submittedName>
</protein>
<evidence type="ECO:0000313" key="2">
    <source>
        <dbReference type="Proteomes" id="UP000006038"/>
    </source>
</evidence>
<name>J3M3C2_ORYBR</name>
<dbReference type="AlphaFoldDB" id="J3M3C2"/>
<accession>J3M3C2</accession>
<dbReference type="Proteomes" id="UP000006038">
    <property type="component" value="Chromosome 5"/>
</dbReference>
<sequence>MPATISAMTLGWRSGRSMRARRRLRRRMRSAWRMRSGKAKWSGSSPCHTPLDDVFTLAISASVTADIVLAPLTR</sequence>
<reference evidence="1" key="1">
    <citation type="journal article" date="2013" name="Nat. Commun.">
        <title>Whole-genome sequencing of Oryza brachyantha reveals mechanisms underlying Oryza genome evolution.</title>
        <authorList>
            <person name="Chen J."/>
            <person name="Huang Q."/>
            <person name="Gao D."/>
            <person name="Wang J."/>
            <person name="Lang Y."/>
            <person name="Liu T."/>
            <person name="Li B."/>
            <person name="Bai Z."/>
            <person name="Luis Goicoechea J."/>
            <person name="Liang C."/>
            <person name="Chen C."/>
            <person name="Zhang W."/>
            <person name="Sun S."/>
            <person name="Liao Y."/>
            <person name="Zhang X."/>
            <person name="Yang L."/>
            <person name="Song C."/>
            <person name="Wang M."/>
            <person name="Shi J."/>
            <person name="Liu G."/>
            <person name="Liu J."/>
            <person name="Zhou H."/>
            <person name="Zhou W."/>
            <person name="Yu Q."/>
            <person name="An N."/>
            <person name="Chen Y."/>
            <person name="Cai Q."/>
            <person name="Wang B."/>
            <person name="Liu B."/>
            <person name="Min J."/>
            <person name="Huang Y."/>
            <person name="Wu H."/>
            <person name="Li Z."/>
            <person name="Zhang Y."/>
            <person name="Yin Y."/>
            <person name="Song W."/>
            <person name="Jiang J."/>
            <person name="Jackson S.A."/>
            <person name="Wing R.A."/>
            <person name="Wang J."/>
            <person name="Chen M."/>
        </authorList>
    </citation>
    <scope>NUCLEOTIDE SEQUENCE [LARGE SCALE GENOMIC DNA]</scope>
    <source>
        <strain evidence="1">cv. IRGC 101232</strain>
    </source>
</reference>
<proteinExistence type="predicted"/>
<dbReference type="Gramene" id="OB05G10960.1">
    <property type="protein sequence ID" value="OB05G10960.1"/>
    <property type="gene ID" value="OB05G10960"/>
</dbReference>
<organism evidence="1">
    <name type="scientific">Oryza brachyantha</name>
    <name type="common">malo sina</name>
    <dbReference type="NCBI Taxonomy" id="4533"/>
    <lineage>
        <taxon>Eukaryota</taxon>
        <taxon>Viridiplantae</taxon>
        <taxon>Streptophyta</taxon>
        <taxon>Embryophyta</taxon>
        <taxon>Tracheophyta</taxon>
        <taxon>Spermatophyta</taxon>
        <taxon>Magnoliopsida</taxon>
        <taxon>Liliopsida</taxon>
        <taxon>Poales</taxon>
        <taxon>Poaceae</taxon>
        <taxon>BOP clade</taxon>
        <taxon>Oryzoideae</taxon>
        <taxon>Oryzeae</taxon>
        <taxon>Oryzinae</taxon>
        <taxon>Oryza</taxon>
    </lineage>
</organism>
<keyword evidence="2" id="KW-1185">Reference proteome</keyword>